<dbReference type="CDD" id="cd18787">
    <property type="entry name" value="SF2_C_DEAD"/>
    <property type="match status" value="1"/>
</dbReference>
<dbReference type="InterPro" id="IPR011545">
    <property type="entry name" value="DEAD/DEAH_box_helicase_dom"/>
</dbReference>
<feature type="domain" description="Helicase C-terminal" evidence="5">
    <location>
        <begin position="373"/>
        <end position="524"/>
    </location>
</feature>
<keyword evidence="7" id="KW-1185">Reference proteome</keyword>
<keyword evidence="6" id="KW-0648">Protein biosynthesis</keyword>
<protein>
    <submittedName>
        <fullName evidence="6">Translation initiation factor 4a/cold-shock DEAD-box protein</fullName>
    </submittedName>
</protein>
<dbReference type="SMART" id="SM00490">
    <property type="entry name" value="HELICc"/>
    <property type="match status" value="1"/>
</dbReference>
<name>A0ABM7NSH7_9VIRU</name>
<evidence type="ECO:0000256" key="1">
    <source>
        <dbReference type="ARBA" id="ARBA00022741"/>
    </source>
</evidence>
<sequence>MNQEQENISDISFEHIKIGEHDCNVNRNPKDNLFLLSNFNDSIPKFSEENGVYLEFNYKKSGESKIMRLNNAATSTVLVPGAAKMSDQEYLPQFVEKKKHFVEHLIMKTFAKGYETPSEVQALSIPELIQRRDSLIQFKSGTGKSHAFLFGCLWGFDPSDRELQYVFITSSHEVATQIYEQAKYLLPESTKLSLCIGQKKSTGSFGGSGFKTTVGTSSLNPRQKTIKEEREEISNAQVIICTMGKFYDILCNKRWISTTKFLKAICVDEFDNIIASKSRSRSSTIMSTEEQMAEIIRVINDNEPRNTDNTTQRVFFSATVSKDAIKIAHSYFRRYSLSIGEPYIVLLDVQDYTLEGIRQYYVKCPSYIEKKEVIVDLLKQCRIAQAIIFTNRIETANELKKMLDSQDVPISSAVFHGALPATTRKEIHKDFIDNKTRLLISTDLTSRGLDVQSINVVFNFDMPESLETYIHRVGRSGRYGRKGVSISLILVNQNKNELEKVEQINECSKQSKMSELPGDLSNLL</sequence>
<evidence type="ECO:0000259" key="4">
    <source>
        <dbReference type="PROSITE" id="PS51192"/>
    </source>
</evidence>
<keyword evidence="6" id="KW-0396">Initiation factor</keyword>
<dbReference type="GeneID" id="80558286"/>
<evidence type="ECO:0000256" key="3">
    <source>
        <dbReference type="ARBA" id="ARBA00022840"/>
    </source>
</evidence>
<dbReference type="InterPro" id="IPR014001">
    <property type="entry name" value="Helicase_ATP-bd"/>
</dbReference>
<dbReference type="PROSITE" id="PS51194">
    <property type="entry name" value="HELICASE_CTER"/>
    <property type="match status" value="1"/>
</dbReference>
<evidence type="ECO:0000259" key="5">
    <source>
        <dbReference type="PROSITE" id="PS51194"/>
    </source>
</evidence>
<dbReference type="EMBL" id="AP024483">
    <property type="protein sequence ID" value="BCS83081.1"/>
    <property type="molecule type" value="Genomic_DNA"/>
</dbReference>
<dbReference type="SUPFAM" id="SSF52540">
    <property type="entry name" value="P-loop containing nucleoside triphosphate hydrolases"/>
    <property type="match status" value="1"/>
</dbReference>
<evidence type="ECO:0000256" key="2">
    <source>
        <dbReference type="ARBA" id="ARBA00022801"/>
    </source>
</evidence>
<dbReference type="Proteomes" id="UP001321479">
    <property type="component" value="Segment"/>
</dbReference>
<keyword evidence="3" id="KW-0067">ATP-binding</keyword>
<dbReference type="RefSeq" id="YP_010841689.1">
    <property type="nucleotide sequence ID" value="NC_079139.1"/>
</dbReference>
<organism evidence="6 7">
    <name type="scientific">Cotonvirus japonicus</name>
    <dbReference type="NCBI Taxonomy" id="2811091"/>
    <lineage>
        <taxon>Viruses</taxon>
        <taxon>Varidnaviria</taxon>
        <taxon>Bamfordvirae</taxon>
        <taxon>Nucleocytoviricota</taxon>
        <taxon>Megaviricetes</taxon>
        <taxon>Imitervirales</taxon>
        <taxon>Mimiviridae</taxon>
        <taxon>Megamimivirinae</taxon>
        <taxon>Cotonvirus</taxon>
        <taxon>Cotonvirus japonicum</taxon>
    </lineage>
</organism>
<proteinExistence type="predicted"/>
<keyword evidence="2" id="KW-0378">Hydrolase</keyword>
<dbReference type="InterPro" id="IPR001650">
    <property type="entry name" value="Helicase_C-like"/>
</dbReference>
<accession>A0ABM7NSH7</accession>
<feature type="domain" description="Helicase ATP-binding" evidence="4">
    <location>
        <begin position="125"/>
        <end position="338"/>
    </location>
</feature>
<dbReference type="Pfam" id="PF00271">
    <property type="entry name" value="Helicase_C"/>
    <property type="match status" value="1"/>
</dbReference>
<reference evidence="6 7" key="1">
    <citation type="submission" date="2021-02" db="EMBL/GenBank/DDBJ databases">
        <title>Cotonvirus japonicus, which uses Golgi apparatus of host cells for its virion factory, phylogenetically links tailed tupanvirus and icosahedral mimivirus.</title>
        <authorList>
            <person name="Takahashi H."/>
            <person name="Fukaya S."/>
            <person name="Song C."/>
            <person name="Murata K."/>
            <person name="Takemura M."/>
        </authorList>
    </citation>
    <scope>NUCLEOTIDE SEQUENCE [LARGE SCALE GENOMIC DNA]</scope>
</reference>
<evidence type="ECO:0000313" key="6">
    <source>
        <dbReference type="EMBL" id="BCS83081.1"/>
    </source>
</evidence>
<dbReference type="Pfam" id="PF00270">
    <property type="entry name" value="DEAD"/>
    <property type="match status" value="1"/>
</dbReference>
<evidence type="ECO:0000313" key="7">
    <source>
        <dbReference type="Proteomes" id="UP001321479"/>
    </source>
</evidence>
<keyword evidence="1" id="KW-0547">Nucleotide-binding</keyword>
<dbReference type="InterPro" id="IPR027417">
    <property type="entry name" value="P-loop_NTPase"/>
</dbReference>
<dbReference type="PROSITE" id="PS51192">
    <property type="entry name" value="HELICASE_ATP_BIND_1"/>
    <property type="match status" value="1"/>
</dbReference>
<dbReference type="Gene3D" id="3.40.50.300">
    <property type="entry name" value="P-loop containing nucleotide triphosphate hydrolases"/>
    <property type="match status" value="2"/>
</dbReference>
<dbReference type="SMART" id="SM00487">
    <property type="entry name" value="DEXDc"/>
    <property type="match status" value="1"/>
</dbReference>
<dbReference type="PANTHER" id="PTHR24031">
    <property type="entry name" value="RNA HELICASE"/>
    <property type="match status" value="1"/>
</dbReference>